<dbReference type="RefSeq" id="WP_252856082.1">
    <property type="nucleotide sequence ID" value="NZ_JAMXLR010000093.1"/>
</dbReference>
<keyword evidence="1" id="KW-0802">TPR repeat</keyword>
<protein>
    <recommendedName>
        <fullName evidence="4">Tetratricopeptide repeat protein</fullName>
    </recommendedName>
</protein>
<accession>A0A9X2JJS4</accession>
<reference evidence="2" key="1">
    <citation type="submission" date="2022-06" db="EMBL/GenBank/DDBJ databases">
        <title>Aeoliella straminimaris, a novel planctomycete from sediments.</title>
        <authorList>
            <person name="Vitorino I.R."/>
            <person name="Lage O.M."/>
        </authorList>
    </citation>
    <scope>NUCLEOTIDE SEQUENCE</scope>
    <source>
        <strain evidence="2">ICT_H6.2</strain>
    </source>
</reference>
<dbReference type="AlphaFoldDB" id="A0A9X2JJS4"/>
<gene>
    <name evidence="2" type="ORF">NG895_29035</name>
</gene>
<organism evidence="2 3">
    <name type="scientific">Aeoliella straminimaris</name>
    <dbReference type="NCBI Taxonomy" id="2954799"/>
    <lineage>
        <taxon>Bacteria</taxon>
        <taxon>Pseudomonadati</taxon>
        <taxon>Planctomycetota</taxon>
        <taxon>Planctomycetia</taxon>
        <taxon>Pirellulales</taxon>
        <taxon>Lacipirellulaceae</taxon>
        <taxon>Aeoliella</taxon>
    </lineage>
</organism>
<comment type="caution">
    <text evidence="2">The sequence shown here is derived from an EMBL/GenBank/DDBJ whole genome shotgun (WGS) entry which is preliminary data.</text>
</comment>
<evidence type="ECO:0000256" key="1">
    <source>
        <dbReference type="PROSITE-ProRule" id="PRU00339"/>
    </source>
</evidence>
<dbReference type="PROSITE" id="PS50005">
    <property type="entry name" value="TPR"/>
    <property type="match status" value="1"/>
</dbReference>
<dbReference type="SUPFAM" id="SSF48452">
    <property type="entry name" value="TPR-like"/>
    <property type="match status" value="1"/>
</dbReference>
<keyword evidence="3" id="KW-1185">Reference proteome</keyword>
<sequence>TTAVEAGDLETCDALFDIEFDMQAIVGETEFHYQDKDTWVEQMQSRLDAALPLHRQLLAQFFLKKTTFRFVSTQEEDGERLIVMRASSNSTGELDYYLLKLGKAEEVTVVSLQSLGGGNDPREILKFISRRYAPWETSAGLISEEAPDRTLLSNEKRWGMQLIQCTKRGDYRGAFVAQLNLPKSLGGNLFLTQISLASALRLRDQVKGDGEENARWLEAADKLIEHLESTVPDHPSTALKTIDYHLEKGDPDKALRGIEILRKQIGDDALLRINEGHALLLKQQASQGLEMATNALQEVPYVGSAYIEVAGMYASTGDYDKALEYLDRLYKTHKIMPDEEYLTGDAWVKFFKSDEYQAWKSQHNT</sequence>
<name>A0A9X2JJS4_9BACT</name>
<evidence type="ECO:0008006" key="4">
    <source>
        <dbReference type="Google" id="ProtNLM"/>
    </source>
</evidence>
<proteinExistence type="predicted"/>
<dbReference type="Gene3D" id="1.25.40.10">
    <property type="entry name" value="Tetratricopeptide repeat domain"/>
    <property type="match status" value="1"/>
</dbReference>
<feature type="non-terminal residue" evidence="2">
    <location>
        <position position="1"/>
    </location>
</feature>
<dbReference type="EMBL" id="JAMXLR010000093">
    <property type="protein sequence ID" value="MCO6047967.1"/>
    <property type="molecule type" value="Genomic_DNA"/>
</dbReference>
<dbReference type="Proteomes" id="UP001155241">
    <property type="component" value="Unassembled WGS sequence"/>
</dbReference>
<evidence type="ECO:0000313" key="2">
    <source>
        <dbReference type="EMBL" id="MCO6047967.1"/>
    </source>
</evidence>
<dbReference type="InterPro" id="IPR011990">
    <property type="entry name" value="TPR-like_helical_dom_sf"/>
</dbReference>
<feature type="repeat" description="TPR" evidence="1">
    <location>
        <begin position="303"/>
        <end position="336"/>
    </location>
</feature>
<evidence type="ECO:0000313" key="3">
    <source>
        <dbReference type="Proteomes" id="UP001155241"/>
    </source>
</evidence>
<dbReference type="InterPro" id="IPR019734">
    <property type="entry name" value="TPR_rpt"/>
</dbReference>